<dbReference type="InterPro" id="IPR011545">
    <property type="entry name" value="DEAD/DEAH_box_helicase_dom"/>
</dbReference>
<name>A0ABU2Y222_9FLAO</name>
<protein>
    <recommendedName>
        <fullName evidence="13">ATP-dependent DNA helicase RecQ</fullName>
        <ecNumber evidence="12">5.6.2.4</ecNumber>
    </recommendedName>
    <alternativeName>
        <fullName evidence="14">DNA 3'-5' helicase RecQ</fullName>
    </alternativeName>
</protein>
<dbReference type="EC" id="5.6.2.4" evidence="12"/>
<evidence type="ECO:0000313" key="19">
    <source>
        <dbReference type="Proteomes" id="UP001252186"/>
    </source>
</evidence>
<keyword evidence="5" id="KW-0547">Nucleotide-binding</keyword>
<evidence type="ECO:0000256" key="4">
    <source>
        <dbReference type="ARBA" id="ARBA00022723"/>
    </source>
</evidence>
<dbReference type="Pfam" id="PF00270">
    <property type="entry name" value="DEAD"/>
    <property type="match status" value="1"/>
</dbReference>
<dbReference type="CDD" id="cd18794">
    <property type="entry name" value="SF2_C_RecQ"/>
    <property type="match status" value="1"/>
</dbReference>
<dbReference type="Gene3D" id="1.10.150.80">
    <property type="entry name" value="HRDC domain"/>
    <property type="match status" value="1"/>
</dbReference>
<dbReference type="InterPro" id="IPR001650">
    <property type="entry name" value="Helicase_C-like"/>
</dbReference>
<keyword evidence="7 18" id="KW-0347">Helicase</keyword>
<dbReference type="SUPFAM" id="SSF52540">
    <property type="entry name" value="P-loop containing nucleoside triphosphate hydrolases"/>
    <property type="match status" value="1"/>
</dbReference>
<evidence type="ECO:0000256" key="12">
    <source>
        <dbReference type="ARBA" id="ARBA00034808"/>
    </source>
</evidence>
<evidence type="ECO:0000256" key="3">
    <source>
        <dbReference type="ARBA" id="ARBA00005446"/>
    </source>
</evidence>
<evidence type="ECO:0000256" key="8">
    <source>
        <dbReference type="ARBA" id="ARBA00022840"/>
    </source>
</evidence>
<dbReference type="SMART" id="SM00490">
    <property type="entry name" value="HELICc"/>
    <property type="match status" value="1"/>
</dbReference>
<feature type="domain" description="Helicase C-terminal" evidence="17">
    <location>
        <begin position="223"/>
        <end position="376"/>
    </location>
</feature>
<dbReference type="Gene3D" id="1.10.10.1390">
    <property type="entry name" value="ATP-dependent DNA helicase RecQ"/>
    <property type="match status" value="1"/>
</dbReference>
<dbReference type="GO" id="GO:0003678">
    <property type="term" value="F:DNA helicase activity"/>
    <property type="evidence" value="ECO:0007669"/>
    <property type="project" value="UniProtKB-EC"/>
</dbReference>
<accession>A0ABU2Y222</accession>
<evidence type="ECO:0000256" key="10">
    <source>
        <dbReference type="ARBA" id="ARBA00023235"/>
    </source>
</evidence>
<comment type="cofactor">
    <cofactor evidence="1">
        <name>Mg(2+)</name>
        <dbReference type="ChEBI" id="CHEBI:18420"/>
    </cofactor>
</comment>
<dbReference type="InterPro" id="IPR002121">
    <property type="entry name" value="HRDC_dom"/>
</dbReference>
<dbReference type="NCBIfam" id="TIGR00614">
    <property type="entry name" value="recQ_fam"/>
    <property type="match status" value="1"/>
</dbReference>
<dbReference type="InterPro" id="IPR036388">
    <property type="entry name" value="WH-like_DNA-bd_sf"/>
</dbReference>
<evidence type="ECO:0000259" key="15">
    <source>
        <dbReference type="PROSITE" id="PS50967"/>
    </source>
</evidence>
<dbReference type="PROSITE" id="PS51192">
    <property type="entry name" value="HELICASE_ATP_BIND_1"/>
    <property type="match status" value="1"/>
</dbReference>
<keyword evidence="6 18" id="KW-0378">Hydrolase</keyword>
<dbReference type="Pfam" id="PF00271">
    <property type="entry name" value="Helicase_C"/>
    <property type="match status" value="1"/>
</dbReference>
<comment type="catalytic activity">
    <reaction evidence="11">
        <text>Couples ATP hydrolysis with the unwinding of duplex DNA by translocating in the 3'-5' direction.</text>
        <dbReference type="EC" id="5.6.2.4"/>
    </reaction>
</comment>
<dbReference type="Pfam" id="PF16124">
    <property type="entry name" value="RecQ_Zn_bind"/>
    <property type="match status" value="1"/>
</dbReference>
<sequence>MKENDLHVALKKYFGFSQFKGLQEQVITSLLAGYNTFAIMPTGGGKSICYQLPALMQEGTAIVVSPLIALMKNQVDAIRGISSNNGIAHVLNSSLNRGEVASVKSDIENGITKLLYVAPESLIKEEYVDFLKAQKISFVAIDEAHCISEWGHDFRPEYRNLRNIIGKIDDVPIIGLTATATPKVQEDILKTLGMSDAKTFKASFNRPNLFYEVRPKTNNVNADIIRFVKQREGKSGIIYCLSRKKVEEVAQVLQVNGLKAIPYHAGLDAKTRAKHQDMFLMEDADVVVATIAFGMGIDKPDVRFVIHHDIPKSLESYYQETGRAGRDDGEGYCLAFYSYKDIEKLEKFMAGKPVAEQEVGHALLQEVVGYAETSMSRRKYLLHYFGEDFDETTGLGGDMDDNVRNPKKKIEAKEHVKILLEIVVSTKEKYKPKEIVNTLIGKENAMLTSHRTHLQPFFGVGKDKEGLYWMALLRQVLVANLIRKEIEEYGVVKITDAGKEFIKKPSSFMMSEDHIYEVDDDGSIITNTKSSGVSTDEKLMGMLKDLRKRVAKRQGVPPFAVFQDPSLEDITLKYPISIEELSNVHGVGEGKARKFGKDFIAMIKEYVDENNILRPDDLVVKSTGVNSSLKLSIIQNTDKKIPLEDIARSKGLEFEELIKEMQRIVFMGTKLNISYHIDEILDEDQQEEIYDYFMEAETDVIEEALTEFDGDYDQDELRLMRIKFISEVAN</sequence>
<comment type="cofactor">
    <cofactor evidence="2">
        <name>Zn(2+)</name>
        <dbReference type="ChEBI" id="CHEBI:29105"/>
    </cofactor>
</comment>
<dbReference type="CDD" id="cd17920">
    <property type="entry name" value="DEXHc_RecQ"/>
    <property type="match status" value="1"/>
</dbReference>
<evidence type="ECO:0000256" key="6">
    <source>
        <dbReference type="ARBA" id="ARBA00022801"/>
    </source>
</evidence>
<dbReference type="SMART" id="SM00487">
    <property type="entry name" value="DEXDc"/>
    <property type="match status" value="1"/>
</dbReference>
<keyword evidence="9" id="KW-0238">DNA-binding</keyword>
<dbReference type="SUPFAM" id="SSF46785">
    <property type="entry name" value="Winged helix' DNA-binding domain"/>
    <property type="match status" value="1"/>
</dbReference>
<evidence type="ECO:0000313" key="18">
    <source>
        <dbReference type="EMBL" id="MDT0552247.1"/>
    </source>
</evidence>
<evidence type="ECO:0000256" key="7">
    <source>
        <dbReference type="ARBA" id="ARBA00022806"/>
    </source>
</evidence>
<dbReference type="SMART" id="SM00341">
    <property type="entry name" value="HRDC"/>
    <property type="match status" value="1"/>
</dbReference>
<evidence type="ECO:0000256" key="9">
    <source>
        <dbReference type="ARBA" id="ARBA00023125"/>
    </source>
</evidence>
<comment type="caution">
    <text evidence="18">The sequence shown here is derived from an EMBL/GenBank/DDBJ whole genome shotgun (WGS) entry which is preliminary data.</text>
</comment>
<dbReference type="SMART" id="SM00956">
    <property type="entry name" value="RQC"/>
    <property type="match status" value="1"/>
</dbReference>
<evidence type="ECO:0000256" key="13">
    <source>
        <dbReference type="ARBA" id="ARBA00044535"/>
    </source>
</evidence>
<dbReference type="Proteomes" id="UP001252186">
    <property type="component" value="Unassembled WGS sequence"/>
</dbReference>
<feature type="domain" description="Helicase ATP-binding" evidence="16">
    <location>
        <begin position="27"/>
        <end position="198"/>
    </location>
</feature>
<dbReference type="InterPro" id="IPR018982">
    <property type="entry name" value="RQC_domain"/>
</dbReference>
<dbReference type="Gene3D" id="1.10.10.10">
    <property type="entry name" value="Winged helix-like DNA-binding domain superfamily/Winged helix DNA-binding domain"/>
    <property type="match status" value="1"/>
</dbReference>
<keyword evidence="8" id="KW-0067">ATP-binding</keyword>
<dbReference type="PANTHER" id="PTHR13710:SF105">
    <property type="entry name" value="ATP-DEPENDENT DNA HELICASE Q1"/>
    <property type="match status" value="1"/>
</dbReference>
<dbReference type="Pfam" id="PF21220">
    <property type="entry name" value="RecQ-1-like_HTH"/>
    <property type="match status" value="1"/>
</dbReference>
<dbReference type="GO" id="GO:0016787">
    <property type="term" value="F:hydrolase activity"/>
    <property type="evidence" value="ECO:0007669"/>
    <property type="project" value="UniProtKB-KW"/>
</dbReference>
<dbReference type="Pfam" id="PF09382">
    <property type="entry name" value="RQC"/>
    <property type="match status" value="1"/>
</dbReference>
<dbReference type="InterPro" id="IPR014001">
    <property type="entry name" value="Helicase_ATP-bd"/>
</dbReference>
<organism evidence="18 19">
    <name type="scientific">Urechidicola vernalis</name>
    <dbReference type="NCBI Taxonomy" id="3075600"/>
    <lineage>
        <taxon>Bacteria</taxon>
        <taxon>Pseudomonadati</taxon>
        <taxon>Bacteroidota</taxon>
        <taxon>Flavobacteriia</taxon>
        <taxon>Flavobacteriales</taxon>
        <taxon>Flavobacteriaceae</taxon>
        <taxon>Urechidicola</taxon>
    </lineage>
</organism>
<dbReference type="SUPFAM" id="SSF47819">
    <property type="entry name" value="HRDC-like"/>
    <property type="match status" value="1"/>
</dbReference>
<dbReference type="RefSeq" id="WP_311592094.1">
    <property type="nucleotide sequence ID" value="NZ_JAVRHV010000001.1"/>
</dbReference>
<dbReference type="InterPro" id="IPR004589">
    <property type="entry name" value="DNA_helicase_ATP-dep_RecQ"/>
</dbReference>
<dbReference type="Pfam" id="PF00570">
    <property type="entry name" value="HRDC"/>
    <property type="match status" value="1"/>
</dbReference>
<dbReference type="InterPro" id="IPR027417">
    <property type="entry name" value="P-loop_NTPase"/>
</dbReference>
<evidence type="ECO:0000259" key="17">
    <source>
        <dbReference type="PROSITE" id="PS51194"/>
    </source>
</evidence>
<proteinExistence type="inferred from homology"/>
<dbReference type="PROSITE" id="PS51194">
    <property type="entry name" value="HELICASE_CTER"/>
    <property type="match status" value="1"/>
</dbReference>
<keyword evidence="4" id="KW-0479">Metal-binding</keyword>
<gene>
    <name evidence="18" type="ORF">RM519_03210</name>
</gene>
<dbReference type="EMBL" id="JAVRHV010000001">
    <property type="protein sequence ID" value="MDT0552247.1"/>
    <property type="molecule type" value="Genomic_DNA"/>
</dbReference>
<keyword evidence="19" id="KW-1185">Reference proteome</keyword>
<evidence type="ECO:0000256" key="1">
    <source>
        <dbReference type="ARBA" id="ARBA00001946"/>
    </source>
</evidence>
<evidence type="ECO:0000256" key="2">
    <source>
        <dbReference type="ARBA" id="ARBA00001947"/>
    </source>
</evidence>
<dbReference type="InterPro" id="IPR032284">
    <property type="entry name" value="RecQ_Zn-bd"/>
</dbReference>
<dbReference type="Gene3D" id="3.40.50.300">
    <property type="entry name" value="P-loop containing nucleotide triphosphate hydrolases"/>
    <property type="match status" value="2"/>
</dbReference>
<dbReference type="PANTHER" id="PTHR13710">
    <property type="entry name" value="DNA HELICASE RECQ FAMILY MEMBER"/>
    <property type="match status" value="1"/>
</dbReference>
<evidence type="ECO:0000259" key="16">
    <source>
        <dbReference type="PROSITE" id="PS51192"/>
    </source>
</evidence>
<comment type="similarity">
    <text evidence="3">Belongs to the helicase family. RecQ subfamily.</text>
</comment>
<feature type="domain" description="HRDC" evidence="15">
    <location>
        <begin position="533"/>
        <end position="613"/>
    </location>
</feature>
<dbReference type="InterPro" id="IPR010997">
    <property type="entry name" value="HRDC-like_sf"/>
</dbReference>
<evidence type="ECO:0000256" key="14">
    <source>
        <dbReference type="ARBA" id="ARBA00044550"/>
    </source>
</evidence>
<reference evidence="18 19" key="1">
    <citation type="submission" date="2023-09" db="EMBL/GenBank/DDBJ databases">
        <authorList>
            <person name="Rey-Velasco X."/>
        </authorList>
    </citation>
    <scope>NUCLEOTIDE SEQUENCE [LARGE SCALE GENOMIC DNA]</scope>
    <source>
        <strain evidence="18 19">P050</strain>
    </source>
</reference>
<evidence type="ECO:0000256" key="5">
    <source>
        <dbReference type="ARBA" id="ARBA00022741"/>
    </source>
</evidence>
<dbReference type="InterPro" id="IPR036390">
    <property type="entry name" value="WH_DNA-bd_sf"/>
</dbReference>
<evidence type="ECO:0000256" key="11">
    <source>
        <dbReference type="ARBA" id="ARBA00034617"/>
    </source>
</evidence>
<dbReference type="InterPro" id="IPR044876">
    <property type="entry name" value="HRDC_dom_sf"/>
</dbReference>
<dbReference type="InterPro" id="IPR048671">
    <property type="entry name" value="RecQ-1-like_HTH"/>
</dbReference>
<keyword evidence="10" id="KW-0413">Isomerase</keyword>
<dbReference type="PROSITE" id="PS50967">
    <property type="entry name" value="HRDC"/>
    <property type="match status" value="1"/>
</dbReference>